<sequence>MLHRFFHSLVVFSWSCSFACGWTLPRSSQLGDSGQVIRPFRHKQPRLPRDVVITPEPGPFQVPYLELKESAFWDRENFDKLLQQGTQLYGKSLHPLAARWINCRLKRINLNNDPQIAISIDKFTSNLSRDGIPYIDQPSICIEELLSTRVGENNLEQYILLLWDYFQLNYFKTLIPSSLDMEFCLSDTFLDTVSFFPYCENDIYAFWDGDSLALPVIIFYRPLLFDSNGRCFQNLLKLTVFRSACELFYNLYWSGDKENEQNWQRFQILPKIISKCEKEGLFTTVLKNPSFRSMDYALVNLHNRAASPTMMDKFPSLIYTPQSFIESGKLNDWDKSLQIPPQIDTPLALSSMDLFKATLSETAKGTEVVKHIVTMKIPIDEFSRALLKGNLEQAANVISLGYDKLLLLKPVQLNFVENALVTTCESLLKPHLQTQNRNDTNDPQNGEKKNYANDMLEETIIKAYHFIRRLFDQIRVTNNYPSLDSSFLSAAEGTILANTVAESRADKMIDLVKNYTPVLFPNEYLNDLIPIEDLIALEYILNFYNFNLFGGRLPTSLHVKFAELTADIDAQNSTKAKFDEAGDDGGGKIPLLTGGWQGTPCEENITSHNLNLSTNDSNHSELGPVTIYLSNKLLETAGGDSCVISRKDKKILICKLLLDECVEIFKRSVNINEEYWSSELINFHLSHVIEKSNCWPFHYDEALPTGTPGPDHACGHEPHVGATVDKLSHTDRALLCMKNRYFRQTIDFAWESGKLPFRLINSLAYSGNLMMIESLLGSKQAIGYFTKLDYKQLLLYENLIKESVKSSFYGNTIELLAEAISAIDVSFENIRVEWHLHNLISSKTIMEGLIHSYNRQAEAMGEVCYEQKLYPFGPFGQFVALENNDFGPLQHLDVQPYIECLKKGTRKHLNGMERRDVLQNLYRYYNDKIFSNALPAVVKDPQNNETTCDIKFSDIWRSGILSNVEYTQDLKPIITIDEHVSDLKMLNDLLLLQMLKMHYMYKVNTAPSVFAESLPPDYSLVFASCSREIKRRFDEKYLASFKYPKTEHIAVHDTLKSLRISHFVNQVLEGHCKTNNSSKDKDFQLINVAIESSLYGFAHYLIELTDANADATDDNPISLTDNIPNFEYFRPLFEKLGLPYTIGQLDQEWISRLTDDEALQLSHITDVDDNIIGMLASAGFGIERILELLSPGNSGARTVTTDIENPVTPDEAEGVELERDDGKESMVKAILSEYEPKVIHYTGAVIDEILSQRVEDARRFIWSLDANVREQIITLSVRLIEGMKGRGAIAADIADKALKNLTQILL</sequence>
<dbReference type="RefSeq" id="XP_021337881.1">
    <property type="nucleotide sequence ID" value="XM_021482704.1"/>
</dbReference>
<name>A0A1N6LY79_BABMR</name>
<accession>A0A1N6LY79</accession>
<keyword evidence="3" id="KW-1185">Reference proteome</keyword>
<dbReference type="VEuPathDB" id="PiroplasmaDB:BmR1_04g08610"/>
<feature type="chain" id="PRO_5013224087" evidence="1">
    <location>
        <begin position="22"/>
        <end position="1306"/>
    </location>
</feature>
<reference evidence="2 3" key="2">
    <citation type="journal article" date="2013" name="PLoS ONE">
        <title>Whole genome mapping and re-organization of the nuclear and mitochondrial genomes of Babesia microti isolates.</title>
        <authorList>
            <person name="Cornillot E."/>
            <person name="Dassouli A."/>
            <person name="Garg A."/>
            <person name="Pachikara N."/>
            <person name="Randazzo S."/>
            <person name="Depoix D."/>
            <person name="Carcy B."/>
            <person name="Delbecq S."/>
            <person name="Frutos R."/>
            <person name="Silva J.C."/>
            <person name="Sutton R."/>
            <person name="Krause P.J."/>
            <person name="Mamoun C.B."/>
        </authorList>
    </citation>
    <scope>NUCLEOTIDE SEQUENCE [LARGE SCALE GENOMIC DNA]</scope>
    <source>
        <strain evidence="2 3">RI</strain>
    </source>
</reference>
<evidence type="ECO:0000313" key="2">
    <source>
        <dbReference type="EMBL" id="SIO73825.1"/>
    </source>
</evidence>
<proteinExistence type="predicted"/>
<dbReference type="OrthoDB" id="361423at2759"/>
<evidence type="ECO:0000256" key="1">
    <source>
        <dbReference type="SAM" id="SignalP"/>
    </source>
</evidence>
<dbReference type="Proteomes" id="UP000002899">
    <property type="component" value="Chromosome IV"/>
</dbReference>
<dbReference type="GeneID" id="24426352"/>
<reference evidence="2 3" key="1">
    <citation type="journal article" date="2012" name="Nucleic Acids Res.">
        <title>Sequencing of the smallest Apicomplexan genome from the human pathogen Babesia microti.</title>
        <authorList>
            <person name="Cornillot E."/>
            <person name="Hadj-Kaddour K."/>
            <person name="Dassouli A."/>
            <person name="Noel B."/>
            <person name="Ranwez V."/>
            <person name="Vacherie B."/>
            <person name="Augagneur Y."/>
            <person name="Bres V."/>
            <person name="Duclos A."/>
            <person name="Randazzo S."/>
            <person name="Carcy B."/>
            <person name="Debierre-Grockiego F."/>
            <person name="Delbecq S."/>
            <person name="Moubri-Menage K."/>
            <person name="Shams-Eldin H."/>
            <person name="Usmani-Brown S."/>
            <person name="Bringaud F."/>
            <person name="Wincker P."/>
            <person name="Vivares C.P."/>
            <person name="Schwarz R.T."/>
            <person name="Schetters T.P."/>
            <person name="Krause P.J."/>
            <person name="Gorenflot A."/>
            <person name="Berry V."/>
            <person name="Barbe V."/>
            <person name="Ben Mamoun C."/>
        </authorList>
    </citation>
    <scope>NUCLEOTIDE SEQUENCE [LARGE SCALE GENOMIC DNA]</scope>
    <source>
        <strain evidence="2 3">RI</strain>
    </source>
</reference>
<reference evidence="2 3" key="3">
    <citation type="journal article" date="2016" name="Sci. Rep.">
        <title>Genome-wide diversity and gene expression profiling of Babesia microti isolates identify polymorphic genes that mediate host-pathogen interactions.</title>
        <authorList>
            <person name="Silva J.C."/>
            <person name="Cornillot E."/>
            <person name="McCracken C."/>
            <person name="Usmani-Brown S."/>
            <person name="Dwivedi A."/>
            <person name="Ifeonu O.O."/>
            <person name="Crabtree J."/>
            <person name="Gotia H.T."/>
            <person name="Virji A.Z."/>
            <person name="Reynes C."/>
            <person name="Colinge J."/>
            <person name="Kumar V."/>
            <person name="Lawres L."/>
            <person name="Pazzi J.E."/>
            <person name="Pablo J.V."/>
            <person name="Hung C."/>
            <person name="Brancato J."/>
            <person name="Kumari P."/>
            <person name="Orvis J."/>
            <person name="Tretina K."/>
            <person name="Chibucos M."/>
            <person name="Ott S."/>
            <person name="Sadzewicz L."/>
            <person name="Sengamalay N."/>
            <person name="Shetty A.C."/>
            <person name="Su Q."/>
            <person name="Tallon L."/>
            <person name="Fraser C.M."/>
            <person name="Frutos R."/>
            <person name="Molina D.M."/>
            <person name="Krause P.J."/>
            <person name="Ben Mamoun C."/>
        </authorList>
    </citation>
    <scope>NUCLEOTIDE SEQUENCE [LARGE SCALE GENOMIC DNA]</scope>
    <source>
        <strain evidence="2 3">RI</strain>
    </source>
</reference>
<gene>
    <name evidence="2" type="ORF">BmR1_04g08610</name>
</gene>
<dbReference type="KEGG" id="bmic:BmR1_04g08610"/>
<organism evidence="2 3">
    <name type="scientific">Babesia microti (strain RI)</name>
    <dbReference type="NCBI Taxonomy" id="1133968"/>
    <lineage>
        <taxon>Eukaryota</taxon>
        <taxon>Sar</taxon>
        <taxon>Alveolata</taxon>
        <taxon>Apicomplexa</taxon>
        <taxon>Aconoidasida</taxon>
        <taxon>Piroplasmida</taxon>
        <taxon>Babesiidae</taxon>
        <taxon>Babesia</taxon>
    </lineage>
</organism>
<feature type="signal peptide" evidence="1">
    <location>
        <begin position="1"/>
        <end position="21"/>
    </location>
</feature>
<keyword evidence="1" id="KW-0732">Signal</keyword>
<protein>
    <submittedName>
        <fullName evidence="2">Uncharacterized protein</fullName>
    </submittedName>
</protein>
<evidence type="ECO:0000313" key="3">
    <source>
        <dbReference type="Proteomes" id="UP000002899"/>
    </source>
</evidence>
<dbReference type="EMBL" id="LN871599">
    <property type="protein sequence ID" value="SIO73825.1"/>
    <property type="molecule type" value="Genomic_DNA"/>
</dbReference>